<comment type="caution">
    <text evidence="1">The sequence shown here is derived from an EMBL/GenBank/DDBJ whole genome shotgun (WGS) entry which is preliminary data.</text>
</comment>
<dbReference type="AlphaFoldDB" id="A0A9N9DM69"/>
<evidence type="ECO:0000313" key="2">
    <source>
        <dbReference type="Proteomes" id="UP000789759"/>
    </source>
</evidence>
<name>A0A9N9DM69_9GLOM</name>
<protein>
    <submittedName>
        <fullName evidence="1">24880_t:CDS:1</fullName>
    </submittedName>
</protein>
<sequence length="40" mass="4780">MTLNFKRYNCIRLFVTNKGLKFTKPNQNVDYAKLKTLSRN</sequence>
<organism evidence="1 2">
    <name type="scientific">Cetraspora pellucida</name>
    <dbReference type="NCBI Taxonomy" id="1433469"/>
    <lineage>
        <taxon>Eukaryota</taxon>
        <taxon>Fungi</taxon>
        <taxon>Fungi incertae sedis</taxon>
        <taxon>Mucoromycota</taxon>
        <taxon>Glomeromycotina</taxon>
        <taxon>Glomeromycetes</taxon>
        <taxon>Diversisporales</taxon>
        <taxon>Gigasporaceae</taxon>
        <taxon>Cetraspora</taxon>
    </lineage>
</organism>
<proteinExistence type="predicted"/>
<accession>A0A9N9DM69</accession>
<gene>
    <name evidence="1" type="ORF">CPELLU_LOCUS8851</name>
</gene>
<dbReference type="Proteomes" id="UP000789759">
    <property type="component" value="Unassembled WGS sequence"/>
</dbReference>
<keyword evidence="2" id="KW-1185">Reference proteome</keyword>
<reference evidence="1" key="1">
    <citation type="submission" date="2021-06" db="EMBL/GenBank/DDBJ databases">
        <authorList>
            <person name="Kallberg Y."/>
            <person name="Tangrot J."/>
            <person name="Rosling A."/>
        </authorList>
    </citation>
    <scope>NUCLEOTIDE SEQUENCE</scope>
    <source>
        <strain evidence="1">FL966</strain>
    </source>
</reference>
<dbReference type="EMBL" id="CAJVQA010006453">
    <property type="protein sequence ID" value="CAG8640870.1"/>
    <property type="molecule type" value="Genomic_DNA"/>
</dbReference>
<evidence type="ECO:0000313" key="1">
    <source>
        <dbReference type="EMBL" id="CAG8640870.1"/>
    </source>
</evidence>